<reference evidence="2" key="1">
    <citation type="submission" date="2017-01" db="EMBL/GenBank/DDBJ databases">
        <authorList>
            <person name="Varghese N."/>
            <person name="Submissions S."/>
        </authorList>
    </citation>
    <scope>NUCLEOTIDE SEQUENCE [LARGE SCALE GENOMIC DNA]</scope>
    <source>
        <strain evidence="2">DSM 24913</strain>
    </source>
</reference>
<dbReference type="Proteomes" id="UP000185639">
    <property type="component" value="Unassembled WGS sequence"/>
</dbReference>
<dbReference type="STRING" id="484498.SAMN05421686_107155"/>
<gene>
    <name evidence="1" type="ORF">SAMN05421686_107155</name>
</gene>
<accession>A0A1N7NNS3</accession>
<dbReference type="OrthoDB" id="5724405at2"/>
<evidence type="ECO:0000313" key="1">
    <source>
        <dbReference type="EMBL" id="SIS99974.1"/>
    </source>
</evidence>
<proteinExistence type="predicted"/>
<dbReference type="RefSeq" id="WP_076516506.1">
    <property type="nucleotide sequence ID" value="NZ_FTOH01000007.1"/>
</dbReference>
<sequence length="603" mass="67191">MDSQSTPITLHIPNATQGELSFCGAGLPAFSQWAKSLPMANTGEASRRLYQAIRELNALSCPPAQRFELLEVIRPYIHSVCKVLNKHFLQSSVSLNDKQLKIANLSQALQGHLATGYKMVVAHSVDLLGAGDRPPKHFAPAIHRAIVDSSQIILRAYQLYFQPPDRTWLDVNQIYLMAEARRLENITIEDQQARYVHKSTIRDAFARIHLLGTAKPSNLRQQDLAQLYEVCEYWAPHAELTPADDESALFIINLHRDRPGQYRQHLRDNQKINFRSLNTQKLVQALKLYASAGSDGRITVPDKTSETLIAHAIQSWGIHWQRSFRRVPTDGQLSVCVGLSALHYYTAGKRDFDQVSLKMKPVDQGPAGKSVDTGATVSDDVWADAFDAGGSRMPDNKAMNLDAIEFINRHQVEEEENSEPKTRYSSYGVILINTSPGGYCLQWKGELPSAIQAGELIGIQERGVRHWSVGAIRWIRHLRGQGTQLGVELLAPRAEVAIARLLQKTGSNGPQMRALVLPAIKAIAQPASVILPRVPFRTGNKIELMHEKLSGRYQLSKSLASTNSFGQFQFRASGVSSEQKRQVATSVSDALIEDDFDSLWNKL</sequence>
<organism evidence="1 2">
    <name type="scientific">Thalassolituus maritimus</name>
    <dbReference type="NCBI Taxonomy" id="484498"/>
    <lineage>
        <taxon>Bacteria</taxon>
        <taxon>Pseudomonadati</taxon>
        <taxon>Pseudomonadota</taxon>
        <taxon>Gammaproteobacteria</taxon>
        <taxon>Oceanospirillales</taxon>
        <taxon>Oceanospirillaceae</taxon>
        <taxon>Thalassolituus</taxon>
    </lineage>
</organism>
<name>A0A1N7NNS3_9GAMM</name>
<evidence type="ECO:0008006" key="3">
    <source>
        <dbReference type="Google" id="ProtNLM"/>
    </source>
</evidence>
<keyword evidence="2" id="KW-1185">Reference proteome</keyword>
<dbReference type="AlphaFoldDB" id="A0A1N7NNS3"/>
<evidence type="ECO:0000313" key="2">
    <source>
        <dbReference type="Proteomes" id="UP000185639"/>
    </source>
</evidence>
<protein>
    <recommendedName>
        <fullName evidence="3">GTPase</fullName>
    </recommendedName>
</protein>
<dbReference type="EMBL" id="FTOH01000007">
    <property type="protein sequence ID" value="SIS99974.1"/>
    <property type="molecule type" value="Genomic_DNA"/>
</dbReference>